<name>A0A6J1MKL2_DROHY</name>
<dbReference type="InterPro" id="IPR011042">
    <property type="entry name" value="6-blade_b-propeller_TolB-like"/>
</dbReference>
<sequence>MFRVNFVLLALGLVMTTSSAQQLRIKELHTLHKWSNLSLGPDQASISHFLPVDLDIEYGDEGRHRTFLTIPRLSTGTPFTLATVTAADNKLLENPRLEPYPSLEWHQSTSNCSGITSAIRTYIDECWRLWVVDSGQVNSLQLCAPQILIFDLVKDDLVQRSTLPPHMYTPSVSIFTALVVDLAESKCLGGRAYIADAWGYGLIVFDALTDKSWRIEHDSMQPSLGVRRFGNAHAGIFTVSLSPSQATERFLYFHTLNSFYEIAIPLHVVNNASIWQQASSKVVSTHFRVLGTRGTQCESEVMDSGGNLYCSLISLGALISWSEHSNYTADDIRAVAYNPQQLKFVTGLKINLNSKGESELWALSSEPNLFVGGSLKENEIKFQIVGCRTADLLANRPCTVGAAQL</sequence>
<comment type="similarity">
    <text evidence="2">Belongs to the major royal jelly protein family.</text>
</comment>
<feature type="signal peptide" evidence="6">
    <location>
        <begin position="1"/>
        <end position="20"/>
    </location>
</feature>
<protein>
    <submittedName>
        <fullName evidence="8">Protein yellow</fullName>
    </submittedName>
</protein>
<dbReference type="Pfam" id="PF03022">
    <property type="entry name" value="MRJP"/>
    <property type="match status" value="1"/>
</dbReference>
<evidence type="ECO:0000313" key="8">
    <source>
        <dbReference type="RefSeq" id="XP_023179950.2"/>
    </source>
</evidence>
<evidence type="ECO:0000256" key="6">
    <source>
        <dbReference type="SAM" id="SignalP"/>
    </source>
</evidence>
<evidence type="ECO:0000256" key="2">
    <source>
        <dbReference type="ARBA" id="ARBA00009127"/>
    </source>
</evidence>
<evidence type="ECO:0000256" key="3">
    <source>
        <dbReference type="ARBA" id="ARBA00022525"/>
    </source>
</evidence>
<dbReference type="InterPro" id="IPR017996">
    <property type="entry name" value="MRJP/yellow-related"/>
</dbReference>
<dbReference type="RefSeq" id="XP_023179950.2">
    <property type="nucleotide sequence ID" value="XM_023324182.2"/>
</dbReference>
<evidence type="ECO:0000313" key="7">
    <source>
        <dbReference type="Proteomes" id="UP000504633"/>
    </source>
</evidence>
<keyword evidence="3" id="KW-0964">Secreted</keyword>
<dbReference type="GO" id="GO:0005576">
    <property type="term" value="C:extracellular region"/>
    <property type="evidence" value="ECO:0007669"/>
    <property type="project" value="UniProtKB-SubCell"/>
</dbReference>
<dbReference type="GeneID" id="111605578"/>
<reference evidence="8" key="1">
    <citation type="submission" date="2025-08" db="UniProtKB">
        <authorList>
            <consortium name="RefSeq"/>
        </authorList>
    </citation>
    <scope>IDENTIFICATION</scope>
    <source>
        <strain evidence="8">15085-1641.00</strain>
        <tissue evidence="8">Whole body</tissue>
    </source>
</reference>
<keyword evidence="5" id="KW-0325">Glycoprotein</keyword>
<evidence type="ECO:0000256" key="4">
    <source>
        <dbReference type="ARBA" id="ARBA00022729"/>
    </source>
</evidence>
<dbReference type="AlphaFoldDB" id="A0A6J1MKL2"/>
<dbReference type="PANTHER" id="PTHR10009:SF7">
    <property type="entry name" value="GH10609P-RELATED"/>
    <property type="match status" value="1"/>
</dbReference>
<dbReference type="OrthoDB" id="8184345at2759"/>
<dbReference type="Gene3D" id="2.120.10.30">
    <property type="entry name" value="TolB, C-terminal domain"/>
    <property type="match status" value="1"/>
</dbReference>
<dbReference type="Proteomes" id="UP000504633">
    <property type="component" value="Unplaced"/>
</dbReference>
<dbReference type="KEGG" id="dhe:111605578"/>
<dbReference type="CTD" id="41651"/>
<feature type="chain" id="PRO_5026647050" evidence="6">
    <location>
        <begin position="21"/>
        <end position="405"/>
    </location>
</feature>
<dbReference type="PANTHER" id="PTHR10009">
    <property type="entry name" value="PROTEIN YELLOW-RELATED"/>
    <property type="match status" value="1"/>
</dbReference>
<evidence type="ECO:0000256" key="5">
    <source>
        <dbReference type="ARBA" id="ARBA00023180"/>
    </source>
</evidence>
<comment type="subcellular location">
    <subcellularLocation>
        <location evidence="1">Secreted</location>
    </subcellularLocation>
</comment>
<dbReference type="OMA" id="GENELWA"/>
<accession>A0A6J1MKL2</accession>
<proteinExistence type="inferred from homology"/>
<gene>
    <name evidence="8" type="primary">LOC111605578</name>
</gene>
<keyword evidence="7" id="KW-1185">Reference proteome</keyword>
<organism evidence="7 8">
    <name type="scientific">Drosophila hydei</name>
    <name type="common">Fruit fly</name>
    <dbReference type="NCBI Taxonomy" id="7224"/>
    <lineage>
        <taxon>Eukaryota</taxon>
        <taxon>Metazoa</taxon>
        <taxon>Ecdysozoa</taxon>
        <taxon>Arthropoda</taxon>
        <taxon>Hexapoda</taxon>
        <taxon>Insecta</taxon>
        <taxon>Pterygota</taxon>
        <taxon>Neoptera</taxon>
        <taxon>Endopterygota</taxon>
        <taxon>Diptera</taxon>
        <taxon>Brachycera</taxon>
        <taxon>Muscomorpha</taxon>
        <taxon>Ephydroidea</taxon>
        <taxon>Drosophilidae</taxon>
        <taxon>Drosophila</taxon>
    </lineage>
</organism>
<keyword evidence="4 6" id="KW-0732">Signal</keyword>
<evidence type="ECO:0000256" key="1">
    <source>
        <dbReference type="ARBA" id="ARBA00004613"/>
    </source>
</evidence>